<reference evidence="1" key="2">
    <citation type="journal article" date="2015" name="Data Brief">
        <title>Shoot transcriptome of the giant reed, Arundo donax.</title>
        <authorList>
            <person name="Barrero R.A."/>
            <person name="Guerrero F.D."/>
            <person name="Moolhuijzen P."/>
            <person name="Goolsby J.A."/>
            <person name="Tidwell J."/>
            <person name="Bellgard S.E."/>
            <person name="Bellgard M.I."/>
        </authorList>
    </citation>
    <scope>NUCLEOTIDE SEQUENCE</scope>
    <source>
        <tissue evidence="1">Shoot tissue taken approximately 20 cm above the soil surface</tissue>
    </source>
</reference>
<sequence>MASAFPVASLGSLVFSPRVVRWILTSCPRLGQGRSHGARIMVGTGA</sequence>
<dbReference type="AlphaFoldDB" id="A0A0A9D6C3"/>
<reference evidence="1" key="1">
    <citation type="submission" date="2014-09" db="EMBL/GenBank/DDBJ databases">
        <authorList>
            <person name="Magalhaes I.L.F."/>
            <person name="Oliveira U."/>
            <person name="Santos F.R."/>
            <person name="Vidigal T.H.D.A."/>
            <person name="Brescovit A.D."/>
            <person name="Santos A.J."/>
        </authorList>
    </citation>
    <scope>NUCLEOTIDE SEQUENCE</scope>
    <source>
        <tissue evidence="1">Shoot tissue taken approximately 20 cm above the soil surface</tissue>
    </source>
</reference>
<name>A0A0A9D6C3_ARUDO</name>
<evidence type="ECO:0000313" key="1">
    <source>
        <dbReference type="EMBL" id="JAD83381.1"/>
    </source>
</evidence>
<dbReference type="EMBL" id="GBRH01214514">
    <property type="protein sequence ID" value="JAD83381.1"/>
    <property type="molecule type" value="Transcribed_RNA"/>
</dbReference>
<protein>
    <submittedName>
        <fullName evidence="1">Uncharacterized protein</fullName>
    </submittedName>
</protein>
<organism evidence="1">
    <name type="scientific">Arundo donax</name>
    <name type="common">Giant reed</name>
    <name type="synonym">Donax arundinaceus</name>
    <dbReference type="NCBI Taxonomy" id="35708"/>
    <lineage>
        <taxon>Eukaryota</taxon>
        <taxon>Viridiplantae</taxon>
        <taxon>Streptophyta</taxon>
        <taxon>Embryophyta</taxon>
        <taxon>Tracheophyta</taxon>
        <taxon>Spermatophyta</taxon>
        <taxon>Magnoliopsida</taxon>
        <taxon>Liliopsida</taxon>
        <taxon>Poales</taxon>
        <taxon>Poaceae</taxon>
        <taxon>PACMAD clade</taxon>
        <taxon>Arundinoideae</taxon>
        <taxon>Arundineae</taxon>
        <taxon>Arundo</taxon>
    </lineage>
</organism>
<proteinExistence type="predicted"/>
<accession>A0A0A9D6C3</accession>